<dbReference type="Proteomes" id="UP000030758">
    <property type="component" value="Unassembled WGS sequence"/>
</dbReference>
<name>A0A085MVC2_9BILA</name>
<gene>
    <name evidence="1" type="ORF">M514_05851</name>
</gene>
<reference evidence="1" key="1">
    <citation type="journal article" date="2014" name="Nat. Genet.">
        <title>Genome and transcriptome of the porcine whipworm Trichuris suis.</title>
        <authorList>
            <person name="Jex A.R."/>
            <person name="Nejsum P."/>
            <person name="Schwarz E.M."/>
            <person name="Hu L."/>
            <person name="Young N.D."/>
            <person name="Hall R.S."/>
            <person name="Korhonen P.K."/>
            <person name="Liao S."/>
            <person name="Thamsborg S."/>
            <person name="Xia J."/>
            <person name="Xu P."/>
            <person name="Wang S."/>
            <person name="Scheerlinck J.P."/>
            <person name="Hofmann A."/>
            <person name="Sternberg P.W."/>
            <person name="Wang J."/>
            <person name="Gasser R.B."/>
        </authorList>
    </citation>
    <scope>NUCLEOTIDE SEQUENCE [LARGE SCALE GENOMIC DNA]</scope>
    <source>
        <strain evidence="1">DCEP-RM93F</strain>
    </source>
</reference>
<evidence type="ECO:0008006" key="2">
    <source>
        <dbReference type="Google" id="ProtNLM"/>
    </source>
</evidence>
<proteinExistence type="predicted"/>
<dbReference type="EMBL" id="KL367633">
    <property type="protein sequence ID" value="KFD61168.1"/>
    <property type="molecule type" value="Genomic_DNA"/>
</dbReference>
<accession>A0A085MVC2</accession>
<dbReference type="AlphaFoldDB" id="A0A085MVC2"/>
<sequence>MESLHFEVRANIKFLTKLEWQPSRIIEALQQVCGGSAPSKSVIYEWIKHFKKGREDIKDDGIAVNHGNRQGNCDSASKQWKKAAESRPRGLLICVGSRSIQHLQLCKKLV</sequence>
<evidence type="ECO:0000313" key="1">
    <source>
        <dbReference type="EMBL" id="KFD61168.1"/>
    </source>
</evidence>
<protein>
    <recommendedName>
        <fullName evidence="2">Mos1 transposase HTH domain-containing protein</fullName>
    </recommendedName>
</protein>
<organism evidence="1">
    <name type="scientific">Trichuris suis</name>
    <name type="common">pig whipworm</name>
    <dbReference type="NCBI Taxonomy" id="68888"/>
    <lineage>
        <taxon>Eukaryota</taxon>
        <taxon>Metazoa</taxon>
        <taxon>Ecdysozoa</taxon>
        <taxon>Nematoda</taxon>
        <taxon>Enoplea</taxon>
        <taxon>Dorylaimia</taxon>
        <taxon>Trichinellida</taxon>
        <taxon>Trichuridae</taxon>
        <taxon>Trichuris</taxon>
    </lineage>
</organism>